<dbReference type="PROSITE" id="PS51186">
    <property type="entry name" value="GNAT"/>
    <property type="match status" value="1"/>
</dbReference>
<dbReference type="Gene3D" id="3.40.630.30">
    <property type="match status" value="1"/>
</dbReference>
<reference evidence="2 3" key="1">
    <citation type="submission" date="2016-08" db="EMBL/GenBank/DDBJ databases">
        <authorList>
            <person name="Seilhamer J.J."/>
        </authorList>
    </citation>
    <scope>NUCLEOTIDE SEQUENCE [LARGE SCALE GENOMIC DNA]</scope>
    <source>
        <strain evidence="2">L21-II-0</strain>
    </source>
</reference>
<dbReference type="GO" id="GO:0016747">
    <property type="term" value="F:acyltransferase activity, transferring groups other than amino-acyl groups"/>
    <property type="evidence" value="ECO:0007669"/>
    <property type="project" value="InterPro"/>
</dbReference>
<dbReference type="InterPro" id="IPR000182">
    <property type="entry name" value="GNAT_dom"/>
</dbReference>
<proteinExistence type="predicted"/>
<gene>
    <name evidence="2" type="ORF">L21_0497</name>
</gene>
<evidence type="ECO:0000313" key="3">
    <source>
        <dbReference type="Proteomes" id="UP000184671"/>
    </source>
</evidence>
<dbReference type="InterPro" id="IPR016181">
    <property type="entry name" value="Acyl_CoA_acyltransferase"/>
</dbReference>
<dbReference type="EMBL" id="FMID01000014">
    <property type="protein sequence ID" value="SCL74617.1"/>
    <property type="molecule type" value="Genomic_DNA"/>
</dbReference>
<keyword evidence="2" id="KW-0808">Transferase</keyword>
<dbReference type="Proteomes" id="UP000184671">
    <property type="component" value="Unassembled WGS sequence"/>
</dbReference>
<accession>A0A1M4MIB8</accession>
<feature type="domain" description="N-acetyltransferase" evidence="1">
    <location>
        <begin position="8"/>
        <end position="155"/>
    </location>
</feature>
<evidence type="ECO:0000259" key="1">
    <source>
        <dbReference type="PROSITE" id="PS51186"/>
    </source>
</evidence>
<dbReference type="AlphaFoldDB" id="A0A1M4MIB8"/>
<evidence type="ECO:0000313" key="2">
    <source>
        <dbReference type="EMBL" id="SCL74617.1"/>
    </source>
</evidence>
<dbReference type="RefSeq" id="WP_256712062.1">
    <property type="nucleotide sequence ID" value="NZ_FMID01000014.1"/>
</dbReference>
<protein>
    <submittedName>
        <fullName evidence="2">Putative acetyltransferase</fullName>
    </submittedName>
</protein>
<dbReference type="STRING" id="118126.L21_0497"/>
<organism evidence="2 3">
    <name type="scientific">Methanoculleus chikugoensis</name>
    <dbReference type="NCBI Taxonomy" id="118126"/>
    <lineage>
        <taxon>Archaea</taxon>
        <taxon>Methanobacteriati</taxon>
        <taxon>Methanobacteriota</taxon>
        <taxon>Stenosarchaea group</taxon>
        <taxon>Methanomicrobia</taxon>
        <taxon>Methanomicrobiales</taxon>
        <taxon>Methanomicrobiaceae</taxon>
        <taxon>Methanoculleus</taxon>
    </lineage>
</organism>
<name>A0A1M4MIB8_9EURY</name>
<dbReference type="Pfam" id="PF00583">
    <property type="entry name" value="Acetyltransf_1"/>
    <property type="match status" value="1"/>
</dbReference>
<dbReference type="SUPFAM" id="SSF55729">
    <property type="entry name" value="Acyl-CoA N-acyltransferases (Nat)"/>
    <property type="match status" value="1"/>
</dbReference>
<sequence>MAATGIRPEVRELTSAEFPAANEVWRDYHGTIGEPARDRIFATFLAGQIVSLARCRGPRPGPGPAAARLAGQIVSLARCRRHPDGLEVDGVFTPDACRNKGYARMVMSALVVACHNDDLYMYAVESLAGFYAGFGFISIPERDLPPGIRERYTWAAGNMEGAEVRPMFRRAGLL</sequence>